<dbReference type="CDD" id="cd13999">
    <property type="entry name" value="STKc_MAP3K-like"/>
    <property type="match status" value="1"/>
</dbReference>
<dbReference type="PROSITE" id="PS00108">
    <property type="entry name" value="PROTEIN_KINASE_ST"/>
    <property type="match status" value="1"/>
</dbReference>
<proteinExistence type="predicted"/>
<dbReference type="InterPro" id="IPR011009">
    <property type="entry name" value="Kinase-like_dom_sf"/>
</dbReference>
<dbReference type="PANTHER" id="PTHR44329:SF47">
    <property type="entry name" value="SERINE_THREONINE-PROTEIN KINASE ROCO5-RELATED"/>
    <property type="match status" value="1"/>
</dbReference>
<dbReference type="Proteomes" id="UP001154282">
    <property type="component" value="Unassembled WGS sequence"/>
</dbReference>
<dbReference type="InterPro" id="IPR035965">
    <property type="entry name" value="PAS-like_dom_sf"/>
</dbReference>
<evidence type="ECO:0000256" key="9">
    <source>
        <dbReference type="ARBA" id="ARBA00022840"/>
    </source>
</evidence>
<dbReference type="GO" id="GO:0016020">
    <property type="term" value="C:membrane"/>
    <property type="evidence" value="ECO:0007669"/>
    <property type="project" value="UniProtKB-SubCell"/>
</dbReference>
<dbReference type="PROSITE" id="PS50011">
    <property type="entry name" value="PROTEIN_KINASE_DOM"/>
    <property type="match status" value="1"/>
</dbReference>
<accession>A0AAV0S084</accession>
<dbReference type="SMART" id="SM00220">
    <property type="entry name" value="S_TKc"/>
    <property type="match status" value="1"/>
</dbReference>
<dbReference type="SMART" id="SM00091">
    <property type="entry name" value="PAS"/>
    <property type="match status" value="1"/>
</dbReference>
<keyword evidence="12" id="KW-0675">Receptor</keyword>
<dbReference type="SUPFAM" id="SSF56112">
    <property type="entry name" value="Protein kinase-like (PK-like)"/>
    <property type="match status" value="1"/>
</dbReference>
<evidence type="ECO:0000256" key="6">
    <source>
        <dbReference type="ARBA" id="ARBA00022679"/>
    </source>
</evidence>
<evidence type="ECO:0000259" key="17">
    <source>
        <dbReference type="PROSITE" id="PS50112"/>
    </source>
</evidence>
<dbReference type="GO" id="GO:0006355">
    <property type="term" value="P:regulation of DNA-templated transcription"/>
    <property type="evidence" value="ECO:0007669"/>
    <property type="project" value="InterPro"/>
</dbReference>
<gene>
    <name evidence="18" type="ORF">LITE_LOCUS50914</name>
</gene>
<dbReference type="FunFam" id="1.10.510.10:FF:000476">
    <property type="entry name" value="PAS domain-containing protein tyrosine kinase family protein"/>
    <property type="match status" value="1"/>
</dbReference>
<keyword evidence="19" id="KW-1185">Reference proteome</keyword>
<evidence type="ECO:0000256" key="4">
    <source>
        <dbReference type="ARBA" id="ARBA00022543"/>
    </source>
</evidence>
<dbReference type="AlphaFoldDB" id="A0AAV0S084"/>
<protein>
    <recommendedName>
        <fullName evidence="2">non-specific serine/threonine protein kinase</fullName>
        <ecNumber evidence="2">2.7.11.1</ecNumber>
    </recommendedName>
</protein>
<dbReference type="InterPro" id="IPR013767">
    <property type="entry name" value="PAS_fold"/>
</dbReference>
<dbReference type="CDD" id="cd00130">
    <property type="entry name" value="PAS"/>
    <property type="match status" value="1"/>
</dbReference>
<keyword evidence="10" id="KW-0157">Chromophore</keyword>
<comment type="catalytic activity">
    <reaction evidence="13">
        <text>L-threonyl-[protein] + ATP = O-phospho-L-threonyl-[protein] + ADP + H(+)</text>
        <dbReference type="Rhea" id="RHEA:46608"/>
        <dbReference type="Rhea" id="RHEA-COMP:11060"/>
        <dbReference type="Rhea" id="RHEA-COMP:11605"/>
        <dbReference type="ChEBI" id="CHEBI:15378"/>
        <dbReference type="ChEBI" id="CHEBI:30013"/>
        <dbReference type="ChEBI" id="CHEBI:30616"/>
        <dbReference type="ChEBI" id="CHEBI:61977"/>
        <dbReference type="ChEBI" id="CHEBI:456216"/>
        <dbReference type="EC" id="2.7.11.1"/>
    </reaction>
</comment>
<dbReference type="EC" id="2.7.11.1" evidence="2"/>
<dbReference type="Gene3D" id="3.30.200.20">
    <property type="entry name" value="Phosphorylase Kinase, domain 1"/>
    <property type="match status" value="1"/>
</dbReference>
<keyword evidence="6" id="KW-0808">Transferase</keyword>
<dbReference type="InterPro" id="IPR000014">
    <property type="entry name" value="PAS"/>
</dbReference>
<evidence type="ECO:0000313" key="18">
    <source>
        <dbReference type="EMBL" id="CAI0626568.1"/>
    </source>
</evidence>
<feature type="region of interest" description="Disordered" evidence="15">
    <location>
        <begin position="22"/>
        <end position="119"/>
    </location>
</feature>
<keyword evidence="8" id="KW-0418">Kinase</keyword>
<evidence type="ECO:0000313" key="19">
    <source>
        <dbReference type="Proteomes" id="UP001154282"/>
    </source>
</evidence>
<keyword evidence="3" id="KW-0723">Serine/threonine-protein kinase</keyword>
<reference evidence="18" key="1">
    <citation type="submission" date="2022-08" db="EMBL/GenBank/DDBJ databases">
        <authorList>
            <person name="Gutierrez-Valencia J."/>
        </authorList>
    </citation>
    <scope>NUCLEOTIDE SEQUENCE</scope>
</reference>
<evidence type="ECO:0000256" key="13">
    <source>
        <dbReference type="ARBA" id="ARBA00047899"/>
    </source>
</evidence>
<evidence type="ECO:0000256" key="7">
    <source>
        <dbReference type="ARBA" id="ARBA00022741"/>
    </source>
</evidence>
<dbReference type="NCBIfam" id="TIGR00229">
    <property type="entry name" value="sensory_box"/>
    <property type="match status" value="1"/>
</dbReference>
<keyword evidence="7" id="KW-0547">Nucleotide-binding</keyword>
<evidence type="ECO:0000256" key="2">
    <source>
        <dbReference type="ARBA" id="ARBA00012513"/>
    </source>
</evidence>
<dbReference type="SUPFAM" id="SSF55785">
    <property type="entry name" value="PYP-like sensor domain (PAS domain)"/>
    <property type="match status" value="1"/>
</dbReference>
<dbReference type="GO" id="GO:0005524">
    <property type="term" value="F:ATP binding"/>
    <property type="evidence" value="ECO:0007669"/>
    <property type="project" value="UniProtKB-KW"/>
</dbReference>
<comment type="catalytic activity">
    <reaction evidence="14">
        <text>L-seryl-[protein] + ATP = O-phospho-L-seryl-[protein] + ADP + H(+)</text>
        <dbReference type="Rhea" id="RHEA:17989"/>
        <dbReference type="Rhea" id="RHEA-COMP:9863"/>
        <dbReference type="Rhea" id="RHEA-COMP:11604"/>
        <dbReference type="ChEBI" id="CHEBI:15378"/>
        <dbReference type="ChEBI" id="CHEBI:29999"/>
        <dbReference type="ChEBI" id="CHEBI:30616"/>
        <dbReference type="ChEBI" id="CHEBI:83421"/>
        <dbReference type="ChEBI" id="CHEBI:456216"/>
        <dbReference type="EC" id="2.7.11.1"/>
    </reaction>
</comment>
<feature type="region of interest" description="Disordered" evidence="15">
    <location>
        <begin position="301"/>
        <end position="361"/>
    </location>
</feature>
<keyword evidence="9" id="KW-0067">ATP-binding</keyword>
<evidence type="ECO:0000256" key="14">
    <source>
        <dbReference type="ARBA" id="ARBA00048679"/>
    </source>
</evidence>
<comment type="subcellular location">
    <subcellularLocation>
        <location evidence="1">Membrane</location>
    </subcellularLocation>
</comment>
<dbReference type="InterPro" id="IPR001245">
    <property type="entry name" value="Ser-Thr/Tyr_kinase_cat_dom"/>
</dbReference>
<dbReference type="FunFam" id="3.30.200.20:FF:000329">
    <property type="entry name" value="PAS domain-containing protein tyrosine kinase"/>
    <property type="match status" value="1"/>
</dbReference>
<evidence type="ECO:0000256" key="8">
    <source>
        <dbReference type="ARBA" id="ARBA00022777"/>
    </source>
</evidence>
<feature type="compositionally biased region" description="Basic and acidic residues" evidence="15">
    <location>
        <begin position="24"/>
        <end position="46"/>
    </location>
</feature>
<dbReference type="Gene3D" id="3.30.450.20">
    <property type="entry name" value="PAS domain"/>
    <property type="match status" value="1"/>
</dbReference>
<feature type="domain" description="Protein kinase" evidence="16">
    <location>
        <begin position="463"/>
        <end position="735"/>
    </location>
</feature>
<dbReference type="InterPro" id="IPR051681">
    <property type="entry name" value="Ser/Thr_Kinases-Pseudokinases"/>
</dbReference>
<dbReference type="Pfam" id="PF07714">
    <property type="entry name" value="PK_Tyr_Ser-Thr"/>
    <property type="match status" value="1"/>
</dbReference>
<dbReference type="PROSITE" id="PS50112">
    <property type="entry name" value="PAS"/>
    <property type="match status" value="1"/>
</dbReference>
<evidence type="ECO:0000256" key="10">
    <source>
        <dbReference type="ARBA" id="ARBA00022991"/>
    </source>
</evidence>
<feature type="domain" description="PAS" evidence="17">
    <location>
        <begin position="124"/>
        <end position="195"/>
    </location>
</feature>
<dbReference type="InterPro" id="IPR000719">
    <property type="entry name" value="Prot_kinase_dom"/>
</dbReference>
<dbReference type="Pfam" id="PF00989">
    <property type="entry name" value="PAS"/>
    <property type="match status" value="1"/>
</dbReference>
<sequence length="759" mass="84584">MDTPRPPAEELLRKIQKLEAGQAELHKEMMRLSKLSSDRKSGEQHHHDHHYHRLPPRSRSISPQRRQGTERSFETGPDMEKKTSPPPVRHSYPLRRDSRRTNSGSSNRGGGGGRSAGPSAVKFSDEQYLNILQSMGQAVHVFDLSGNLIYWNRGAENLYGYSAAEALGRNLIELLVDPRDTTIAQDIVNRQLQGENWAGQFPVKTKIGGMITVVATNTFLYDDDGALSGLLCVSTDARPFHEVRIGFSSPVDTEAGSSSSNIGGDRACSSVTAKLGLDPKLPLQEALKSKISNLATKVSNKVKSKIRTGESNNLDDDRVGGSGNSHHSDANTADASTPRREDFQPSPFVVSPPGDDREGKPAIRKIITSKAEAWMGKKGLSWPWKGNEREVSEERASKFIWPWLQNDQEGEMNYPSCGSWTSSANVNSTSSVSSCGSTSSSTEKNRLDVETDSLHYDILWEDLTIGEQIGQGSCGTVCHALWCASDVAVKVFAKQEYSEDVILSFRQEVSLMKRLRHPNVLLFMGAVTSPQHLCIVTEFLPRGSLFQLLQRNATKLEWRRKVHMALDIVSSESTSEFRVARGMNYLHHFDPPIVHRDLKSSNLLVDRNWTVKVGDFGLSRLKHETFLVTKSGKGTPQWMAPEVLRNERSDEKSDIYSFGVILWELATEKIPWDNLNSTQIIGAVGFMSQRLEIPKHVDPRWASIMESCWLSDPASRPTFQELLKKLRDIQKQYTLQLQAARSTAVASGEHIALTSHKES</sequence>
<evidence type="ECO:0000256" key="15">
    <source>
        <dbReference type="SAM" id="MobiDB-lite"/>
    </source>
</evidence>
<dbReference type="InterPro" id="IPR008271">
    <property type="entry name" value="Ser/Thr_kinase_AS"/>
</dbReference>
<keyword evidence="4" id="KW-0600">Photoreceptor protein</keyword>
<feature type="compositionally biased region" description="Low complexity" evidence="15">
    <location>
        <begin position="57"/>
        <end position="66"/>
    </location>
</feature>
<keyword evidence="11" id="KW-0472">Membrane</keyword>
<evidence type="ECO:0000259" key="16">
    <source>
        <dbReference type="PROSITE" id="PS50011"/>
    </source>
</evidence>
<keyword evidence="5" id="KW-0716">Sensory transduction</keyword>
<dbReference type="PANTHER" id="PTHR44329">
    <property type="entry name" value="SERINE/THREONINE-PROTEIN KINASE TNNI3K-RELATED"/>
    <property type="match status" value="1"/>
</dbReference>
<feature type="compositionally biased region" description="Basic residues" evidence="15">
    <location>
        <begin position="47"/>
        <end position="56"/>
    </location>
</feature>
<feature type="compositionally biased region" description="Basic and acidic residues" evidence="15">
    <location>
        <begin position="67"/>
        <end position="83"/>
    </location>
</feature>
<evidence type="ECO:0000256" key="5">
    <source>
        <dbReference type="ARBA" id="ARBA00022606"/>
    </source>
</evidence>
<evidence type="ECO:0000256" key="3">
    <source>
        <dbReference type="ARBA" id="ARBA00022527"/>
    </source>
</evidence>
<organism evidence="18 19">
    <name type="scientific">Linum tenue</name>
    <dbReference type="NCBI Taxonomy" id="586396"/>
    <lineage>
        <taxon>Eukaryota</taxon>
        <taxon>Viridiplantae</taxon>
        <taxon>Streptophyta</taxon>
        <taxon>Embryophyta</taxon>
        <taxon>Tracheophyta</taxon>
        <taxon>Spermatophyta</taxon>
        <taxon>Magnoliopsida</taxon>
        <taxon>eudicotyledons</taxon>
        <taxon>Gunneridae</taxon>
        <taxon>Pentapetalae</taxon>
        <taxon>rosids</taxon>
        <taxon>fabids</taxon>
        <taxon>Malpighiales</taxon>
        <taxon>Linaceae</taxon>
        <taxon>Linum</taxon>
    </lineage>
</organism>
<dbReference type="GO" id="GO:0009881">
    <property type="term" value="F:photoreceptor activity"/>
    <property type="evidence" value="ECO:0007669"/>
    <property type="project" value="UniProtKB-KW"/>
</dbReference>
<evidence type="ECO:0000256" key="11">
    <source>
        <dbReference type="ARBA" id="ARBA00023136"/>
    </source>
</evidence>
<dbReference type="Gene3D" id="1.10.510.10">
    <property type="entry name" value="Transferase(Phosphotransferase) domain 1"/>
    <property type="match status" value="1"/>
</dbReference>
<evidence type="ECO:0000256" key="12">
    <source>
        <dbReference type="ARBA" id="ARBA00023170"/>
    </source>
</evidence>
<dbReference type="PRINTS" id="PR00109">
    <property type="entry name" value="TYRKINASE"/>
</dbReference>
<evidence type="ECO:0000256" key="1">
    <source>
        <dbReference type="ARBA" id="ARBA00004370"/>
    </source>
</evidence>
<name>A0AAV0S084_9ROSI</name>
<comment type="caution">
    <text evidence="18">The sequence shown here is derived from an EMBL/GenBank/DDBJ whole genome shotgun (WGS) entry which is preliminary data.</text>
</comment>
<dbReference type="EMBL" id="CAMGYJ010000011">
    <property type="protein sequence ID" value="CAI0626568.1"/>
    <property type="molecule type" value="Genomic_DNA"/>
</dbReference>
<dbReference type="GO" id="GO:0004674">
    <property type="term" value="F:protein serine/threonine kinase activity"/>
    <property type="evidence" value="ECO:0007669"/>
    <property type="project" value="UniProtKB-KW"/>
</dbReference>